<dbReference type="InterPro" id="IPR006626">
    <property type="entry name" value="PbH1"/>
</dbReference>
<dbReference type="InterPro" id="IPR011050">
    <property type="entry name" value="Pectin_lyase_fold/virulence"/>
</dbReference>
<dbReference type="InterPro" id="IPR012334">
    <property type="entry name" value="Pectin_lyas_fold"/>
</dbReference>
<evidence type="ECO:0000259" key="2">
    <source>
        <dbReference type="PROSITE" id="PS50927"/>
    </source>
</evidence>
<evidence type="ECO:0000313" key="3">
    <source>
        <dbReference type="EMBL" id="EED13675.1"/>
    </source>
</evidence>
<organism evidence="3 4">
    <name type="scientific">Talaromyces stipitatus (strain ATCC 10500 / CBS 375.48 / QM 6759 / NRRL 1006)</name>
    <name type="common">Penicillium stipitatum</name>
    <dbReference type="NCBI Taxonomy" id="441959"/>
    <lineage>
        <taxon>Eukaryota</taxon>
        <taxon>Fungi</taxon>
        <taxon>Dikarya</taxon>
        <taxon>Ascomycota</taxon>
        <taxon>Pezizomycotina</taxon>
        <taxon>Eurotiomycetes</taxon>
        <taxon>Eurotiomycetidae</taxon>
        <taxon>Eurotiales</taxon>
        <taxon>Trichocomaceae</taxon>
        <taxon>Talaromyces</taxon>
        <taxon>Talaromyces sect. Talaromyces</taxon>
    </lineage>
</organism>
<dbReference type="VEuPathDB" id="FungiDB:TSTA_099270"/>
<dbReference type="InterPro" id="IPR036426">
    <property type="entry name" value="Bulb-type_lectin_dom_sf"/>
</dbReference>
<dbReference type="GeneID" id="8104005"/>
<dbReference type="eggNOG" id="ENOG502RXM4">
    <property type="taxonomic scope" value="Eukaryota"/>
</dbReference>
<sequence>MASRFQGLAILPLLGFAAASCISSGDQNTINNLFKSGGAGTVVQICAGTTISVTGTITFTADNQEISTSGYPTDETRAIIQPASGSDVSMLLSGYGYNGLRVKNIQFDGLRPSLGLVKDGGATIELGQNSNGIEISNIVSKNARAWSCLHLLQGGTDTPCTNVTISNNQIGPCGNEGLNSAGVSQWADGISFACRDSLIENNYVTGSTDGGIVLFGAPGTTVQGNTIVSSTTDAGFGAINMVDYLYDGSYANVLVTNNTITGEKLFNVGIAIGAYAWSFNDDASLQGPATITNNVFSGNIPFAIGVNGWTGGLTVTGNDVSNVNSPTSGYSDANSCVAPTRDLWKQSAHLAYYPTGLTGTNNLQSGFVAADGNSTNFICTAPSLPSSISYGLNELNVGVNTVLANLHNSIVTQYQGDGNIVTYNTSTGSYVPVWASGHTSSVCSSDPSACSCDFQGDGNFVTYASGKPQFVTGTQGKGQKLTFLNQSPWIEITDSAGNVVWDTTDAN</sequence>
<feature type="signal peptide" evidence="1">
    <location>
        <begin position="1"/>
        <end position="19"/>
    </location>
</feature>
<feature type="chain" id="PRO_5002875216" description="Bulb-type lectin domain-containing protein" evidence="1">
    <location>
        <begin position="20"/>
        <end position="507"/>
    </location>
</feature>
<dbReference type="SUPFAM" id="SSF51110">
    <property type="entry name" value="alpha-D-mannose-specific plant lectins"/>
    <property type="match status" value="1"/>
</dbReference>
<dbReference type="Pfam" id="PF13229">
    <property type="entry name" value="Beta_helix"/>
    <property type="match status" value="1"/>
</dbReference>
<evidence type="ECO:0000256" key="1">
    <source>
        <dbReference type="SAM" id="SignalP"/>
    </source>
</evidence>
<dbReference type="InterPro" id="IPR001480">
    <property type="entry name" value="Bulb-type_lectin_dom"/>
</dbReference>
<keyword evidence="1" id="KW-0732">Signal</keyword>
<dbReference type="OMA" id="VWASGHT"/>
<dbReference type="Gene3D" id="2.90.10.10">
    <property type="entry name" value="Bulb-type lectin domain"/>
    <property type="match status" value="1"/>
</dbReference>
<name>B8MMC1_TALSN</name>
<dbReference type="SMART" id="SM00710">
    <property type="entry name" value="PbH1"/>
    <property type="match status" value="8"/>
</dbReference>
<dbReference type="PhylomeDB" id="B8MMC1"/>
<dbReference type="Gene3D" id="2.160.20.10">
    <property type="entry name" value="Single-stranded right-handed beta-helix, Pectin lyase-like"/>
    <property type="match status" value="1"/>
</dbReference>
<keyword evidence="4" id="KW-1185">Reference proteome</keyword>
<dbReference type="HOGENOM" id="CLU_041043_0_0_1"/>
<dbReference type="SUPFAM" id="SSF51126">
    <property type="entry name" value="Pectin lyase-like"/>
    <property type="match status" value="1"/>
</dbReference>
<reference evidence="4" key="1">
    <citation type="journal article" date="2015" name="Genome Announc.">
        <title>Genome sequence of the AIDS-associated pathogen Penicillium marneffei (ATCC18224) and its near taxonomic relative Talaromyces stipitatus (ATCC10500).</title>
        <authorList>
            <person name="Nierman W.C."/>
            <person name="Fedorova-Abrams N.D."/>
            <person name="Andrianopoulos A."/>
        </authorList>
    </citation>
    <scope>NUCLEOTIDE SEQUENCE [LARGE SCALE GENOMIC DNA]</scope>
    <source>
        <strain evidence="4">ATCC 10500 / CBS 375.48 / QM 6759 / NRRL 1006</strain>
    </source>
</reference>
<dbReference type="InParanoid" id="B8MMC1"/>
<dbReference type="PROSITE" id="PS50927">
    <property type="entry name" value="BULB_LECTIN"/>
    <property type="match status" value="1"/>
</dbReference>
<dbReference type="InterPro" id="IPR039448">
    <property type="entry name" value="Beta_helix"/>
</dbReference>
<dbReference type="EMBL" id="EQ962658">
    <property type="protein sequence ID" value="EED13675.1"/>
    <property type="molecule type" value="Genomic_DNA"/>
</dbReference>
<evidence type="ECO:0000313" key="4">
    <source>
        <dbReference type="Proteomes" id="UP000001745"/>
    </source>
</evidence>
<dbReference type="InterPro" id="IPR022441">
    <property type="entry name" value="Para_beta_helix_rpt-2"/>
</dbReference>
<dbReference type="AlphaFoldDB" id="B8MMC1"/>
<gene>
    <name evidence="3" type="ORF">TSTA_099270</name>
</gene>
<dbReference type="PROSITE" id="PS51257">
    <property type="entry name" value="PROKAR_LIPOPROTEIN"/>
    <property type="match status" value="1"/>
</dbReference>
<dbReference type="OrthoDB" id="2587928at2759"/>
<proteinExistence type="predicted"/>
<accession>B8MMC1</accession>
<dbReference type="RefSeq" id="XP_002485913.1">
    <property type="nucleotide sequence ID" value="XM_002485868.1"/>
</dbReference>
<dbReference type="Proteomes" id="UP000001745">
    <property type="component" value="Unassembled WGS sequence"/>
</dbReference>
<dbReference type="NCBIfam" id="TIGR03804">
    <property type="entry name" value="para_beta_helix"/>
    <property type="match status" value="1"/>
</dbReference>
<dbReference type="STRING" id="441959.B8MMC1"/>
<protein>
    <recommendedName>
        <fullName evidence="2">Bulb-type lectin domain-containing protein</fullName>
    </recommendedName>
</protein>
<feature type="domain" description="Bulb-type lectin" evidence="2">
    <location>
        <begin position="386"/>
        <end position="507"/>
    </location>
</feature>